<evidence type="ECO:0000313" key="2">
    <source>
        <dbReference type="EMBL" id="KAE8947350.1"/>
    </source>
</evidence>
<dbReference type="EMBL" id="QXFW01000066">
    <property type="protein sequence ID" value="KAE9027056.1"/>
    <property type="molecule type" value="Genomic_DNA"/>
</dbReference>
<evidence type="ECO:0000313" key="17">
    <source>
        <dbReference type="Proteomes" id="UP000460718"/>
    </source>
</evidence>
<dbReference type="EMBL" id="QXGA01000068">
    <property type="protein sequence ID" value="KAE9153469.1"/>
    <property type="molecule type" value="Genomic_DNA"/>
</dbReference>
<dbReference type="Proteomes" id="UP000460718">
    <property type="component" value="Unassembled WGS sequence"/>
</dbReference>
<dbReference type="EMBL" id="QXGD01000090">
    <property type="protein sequence ID" value="KAE9253625.1"/>
    <property type="molecule type" value="Genomic_DNA"/>
</dbReference>
<protein>
    <submittedName>
        <fullName evidence="7">Uncharacterized protein</fullName>
    </submittedName>
</protein>
<evidence type="ECO:0000313" key="19">
    <source>
        <dbReference type="Proteomes" id="UP000488956"/>
    </source>
</evidence>
<evidence type="ECO:0000313" key="5">
    <source>
        <dbReference type="EMBL" id="KAE9134731.1"/>
    </source>
</evidence>
<evidence type="ECO:0000313" key="8">
    <source>
        <dbReference type="EMBL" id="KAE9251704.1"/>
    </source>
</evidence>
<dbReference type="OrthoDB" id="10277091at2759"/>
<dbReference type="Proteomes" id="UP000440367">
    <property type="component" value="Unassembled WGS sequence"/>
</dbReference>
<comment type="caution">
    <text evidence="7">The sequence shown here is derived from an EMBL/GenBank/DDBJ whole genome shotgun (WGS) entry which is preliminary data.</text>
</comment>
<dbReference type="EMBL" id="QXFZ01000078">
    <property type="protein sequence ID" value="KAE9134731.1"/>
    <property type="molecule type" value="Genomic_DNA"/>
</dbReference>
<evidence type="ECO:0000313" key="4">
    <source>
        <dbReference type="EMBL" id="KAE9134421.1"/>
    </source>
</evidence>
<evidence type="ECO:0000313" key="15">
    <source>
        <dbReference type="Proteomes" id="UP000440732"/>
    </source>
</evidence>
<dbReference type="Proteomes" id="UP000488956">
    <property type="component" value="Unassembled WGS sequence"/>
</dbReference>
<evidence type="ECO:0000313" key="3">
    <source>
        <dbReference type="EMBL" id="KAE9027056.1"/>
    </source>
</evidence>
<evidence type="ECO:0000313" key="14">
    <source>
        <dbReference type="Proteomes" id="UP000440367"/>
    </source>
</evidence>
<evidence type="ECO:0000313" key="16">
    <source>
        <dbReference type="Proteomes" id="UP000441208"/>
    </source>
</evidence>
<gene>
    <name evidence="10" type="ORF">PF001_g2495</name>
    <name evidence="9" type="ORF">PF002_g3241</name>
    <name evidence="8" type="ORF">PF004_g2331</name>
    <name evidence="7" type="ORF">PF005_g2865</name>
    <name evidence="6" type="ORF">PF006_g2415</name>
    <name evidence="5" type="ORF">PF007_g2818</name>
    <name evidence="2" type="ORF">PF009_g3048</name>
    <name evidence="4" type="ORF">PF010_g2464</name>
    <name evidence="3" type="ORF">PF011_g2233</name>
</gene>
<evidence type="ECO:0000313" key="12">
    <source>
        <dbReference type="Proteomes" id="UP000433483"/>
    </source>
</evidence>
<dbReference type="EMBL" id="QXFX01000067">
    <property type="protein sequence ID" value="KAE9134421.1"/>
    <property type="molecule type" value="Genomic_DNA"/>
</dbReference>
<evidence type="ECO:0000313" key="13">
    <source>
        <dbReference type="Proteomes" id="UP000437068"/>
    </source>
</evidence>
<evidence type="ECO:0000313" key="9">
    <source>
        <dbReference type="EMBL" id="KAE9253625.1"/>
    </source>
</evidence>
<dbReference type="Proteomes" id="UP000441208">
    <property type="component" value="Unassembled WGS sequence"/>
</dbReference>
<accession>A0A6A3ZAL2</accession>
<dbReference type="Proteomes" id="UP000437068">
    <property type="component" value="Unassembled WGS sequence"/>
</dbReference>
<name>A0A6A3ZAL2_9STRA</name>
<dbReference type="EMBL" id="QXGB01000080">
    <property type="protein sequence ID" value="KAE9232059.1"/>
    <property type="molecule type" value="Genomic_DNA"/>
</dbReference>
<evidence type="ECO:0000313" key="10">
    <source>
        <dbReference type="EMBL" id="KAE9326320.1"/>
    </source>
</evidence>
<dbReference type="AlphaFoldDB" id="A0A6A3ZAL2"/>
<reference evidence="11 12" key="1">
    <citation type="submission" date="2018-08" db="EMBL/GenBank/DDBJ databases">
        <title>Genomic investigation of the strawberry pathogen Phytophthora fragariae indicates pathogenicity is determined by transcriptional variation in three key races.</title>
        <authorList>
            <person name="Adams T.M."/>
            <person name="Armitage A.D."/>
            <person name="Sobczyk M.K."/>
            <person name="Bates H.J."/>
            <person name="Dunwell J.M."/>
            <person name="Nellist C.F."/>
            <person name="Harrison R.J."/>
        </authorList>
    </citation>
    <scope>NUCLEOTIDE SEQUENCE [LARGE SCALE GENOMIC DNA]</scope>
    <source>
        <strain evidence="10 13">A4</strain>
        <strain evidence="9 14">BC-1</strain>
        <strain evidence="8 18">BC-23</strain>
        <strain evidence="7 12">NOV-27</strain>
        <strain evidence="6 15">NOV-5</strain>
        <strain evidence="5 16">NOV-71</strain>
        <strain evidence="2 11">NOV-9</strain>
        <strain evidence="4 19">ONT-3</strain>
        <strain evidence="3 17">SCRP245</strain>
    </source>
</reference>
<evidence type="ECO:0000313" key="11">
    <source>
        <dbReference type="Proteomes" id="UP000429523"/>
    </source>
</evidence>
<dbReference type="EMBL" id="QXGC01000065">
    <property type="protein sequence ID" value="KAE9251704.1"/>
    <property type="molecule type" value="Genomic_DNA"/>
</dbReference>
<keyword evidence="12" id="KW-1185">Reference proteome</keyword>
<dbReference type="EMBL" id="QXGE01000070">
    <property type="protein sequence ID" value="KAE9326320.1"/>
    <property type="molecule type" value="Genomic_DNA"/>
</dbReference>
<evidence type="ECO:0000313" key="6">
    <source>
        <dbReference type="EMBL" id="KAE9153469.1"/>
    </source>
</evidence>
<organism evidence="7 12">
    <name type="scientific">Phytophthora fragariae</name>
    <dbReference type="NCBI Taxonomy" id="53985"/>
    <lineage>
        <taxon>Eukaryota</taxon>
        <taxon>Sar</taxon>
        <taxon>Stramenopiles</taxon>
        <taxon>Oomycota</taxon>
        <taxon>Peronosporomycetes</taxon>
        <taxon>Peronosporales</taxon>
        <taxon>Peronosporaceae</taxon>
        <taxon>Phytophthora</taxon>
    </lineage>
</organism>
<proteinExistence type="predicted"/>
<dbReference type="Proteomes" id="UP000429523">
    <property type="component" value="Unassembled WGS sequence"/>
</dbReference>
<sequence>MNAIRWLMELKEGCLQDNDSAKEEEDLQGENMASKRRGVGEVDIPPRNKTQRTV</sequence>
<feature type="region of interest" description="Disordered" evidence="1">
    <location>
        <begin position="16"/>
        <end position="54"/>
    </location>
</feature>
<dbReference type="Proteomes" id="UP000433483">
    <property type="component" value="Unassembled WGS sequence"/>
</dbReference>
<evidence type="ECO:0000313" key="7">
    <source>
        <dbReference type="EMBL" id="KAE9232059.1"/>
    </source>
</evidence>
<evidence type="ECO:0000313" key="18">
    <source>
        <dbReference type="Proteomes" id="UP000476176"/>
    </source>
</evidence>
<dbReference type="EMBL" id="QXGF01000083">
    <property type="protein sequence ID" value="KAE8947350.1"/>
    <property type="molecule type" value="Genomic_DNA"/>
</dbReference>
<dbReference type="Proteomes" id="UP000440732">
    <property type="component" value="Unassembled WGS sequence"/>
</dbReference>
<evidence type="ECO:0000256" key="1">
    <source>
        <dbReference type="SAM" id="MobiDB-lite"/>
    </source>
</evidence>
<dbReference type="Proteomes" id="UP000476176">
    <property type="component" value="Unassembled WGS sequence"/>
</dbReference>